<reference evidence="4" key="1">
    <citation type="submission" date="2021-10" db="EMBL/GenBank/DDBJ databases">
        <title>The complete genome sequence of Leeia sp. TBRC 13508.</title>
        <authorList>
            <person name="Charoenyingcharoen P."/>
            <person name="Yukphan P."/>
        </authorList>
    </citation>
    <scope>NUCLEOTIDE SEQUENCE</scope>
    <source>
        <strain evidence="4">TBRC 13508</strain>
    </source>
</reference>
<dbReference type="InterPro" id="IPR027417">
    <property type="entry name" value="P-loop_NTPase"/>
</dbReference>
<evidence type="ECO:0000313" key="5">
    <source>
        <dbReference type="Proteomes" id="UP001165395"/>
    </source>
</evidence>
<keyword evidence="5" id="KW-1185">Reference proteome</keyword>
<dbReference type="EMBL" id="JAJBZT010000020">
    <property type="protein sequence ID" value="MCB6185406.1"/>
    <property type="molecule type" value="Genomic_DNA"/>
</dbReference>
<dbReference type="Proteomes" id="UP001165395">
    <property type="component" value="Unassembled WGS sequence"/>
</dbReference>
<evidence type="ECO:0000259" key="3">
    <source>
        <dbReference type="Pfam" id="PF05707"/>
    </source>
</evidence>
<dbReference type="InterPro" id="IPR008900">
    <property type="entry name" value="Zot_N"/>
</dbReference>
<feature type="compositionally biased region" description="Polar residues" evidence="1">
    <location>
        <begin position="335"/>
        <end position="361"/>
    </location>
</feature>
<feature type="region of interest" description="Disordered" evidence="1">
    <location>
        <begin position="335"/>
        <end position="378"/>
    </location>
</feature>
<gene>
    <name evidence="4" type="ORF">LIN78_17810</name>
</gene>
<evidence type="ECO:0000256" key="2">
    <source>
        <dbReference type="SAM" id="Phobius"/>
    </source>
</evidence>
<evidence type="ECO:0000256" key="1">
    <source>
        <dbReference type="SAM" id="MobiDB-lite"/>
    </source>
</evidence>
<dbReference type="RefSeq" id="WP_227182237.1">
    <property type="nucleotide sequence ID" value="NZ_JAJBZT010000020.1"/>
</dbReference>
<feature type="transmembrane region" description="Helical" evidence="2">
    <location>
        <begin position="193"/>
        <end position="210"/>
    </location>
</feature>
<protein>
    <submittedName>
        <fullName evidence="4">Zonular occludens toxin domain-containing protein</fullName>
    </submittedName>
</protein>
<proteinExistence type="predicted"/>
<evidence type="ECO:0000313" key="4">
    <source>
        <dbReference type="EMBL" id="MCB6185406.1"/>
    </source>
</evidence>
<keyword evidence="2" id="KW-0472">Membrane</keyword>
<sequence length="378" mass="42742">MSIAISELWTGLPGNGKTLFVIEHLHKLRQEEPDLPIYVHGIDWKDKGIEEINPLPIPDPNEWHLLPAPCYVVIDECQDVFPKRPNNSAVPDKCAMFAKLRHDGFRTLLITQDAKDIDPFVTRKIGKHTHLERMAGAEATQHVIKPKVFDPDSKAARKGAEFVTRTFPKKYYDYYRSAETHTMKFKMPKAFRLGIYSILFAVFAISFFIYKYHNGFFTDITGTKEKPASDGLVLSKKESPASLPSGPSSKPKTEKEFFDERKPLIQGFPQTAPRYDSMSTPVRAQKLTMCVLTASRCECYNQDGGKIPDTPKRTCEYVAKNGYFDDTIPDRQNIEPSNSLAANPLTDSSQKLDTTNQTTIKDVTGADKKWPIKAQPYS</sequence>
<feature type="region of interest" description="Disordered" evidence="1">
    <location>
        <begin position="234"/>
        <end position="256"/>
    </location>
</feature>
<dbReference type="Pfam" id="PF05707">
    <property type="entry name" value="Zot"/>
    <property type="match status" value="1"/>
</dbReference>
<feature type="domain" description="Zona occludens toxin N-terminal" evidence="3">
    <location>
        <begin position="70"/>
        <end position="181"/>
    </location>
</feature>
<accession>A0ABS8DB14</accession>
<comment type="caution">
    <text evidence="4">The sequence shown here is derived from an EMBL/GenBank/DDBJ whole genome shotgun (WGS) entry which is preliminary data.</text>
</comment>
<organism evidence="4 5">
    <name type="scientific">Leeia speluncae</name>
    <dbReference type="NCBI Taxonomy" id="2884804"/>
    <lineage>
        <taxon>Bacteria</taxon>
        <taxon>Pseudomonadati</taxon>
        <taxon>Pseudomonadota</taxon>
        <taxon>Betaproteobacteria</taxon>
        <taxon>Neisseriales</taxon>
        <taxon>Leeiaceae</taxon>
        <taxon>Leeia</taxon>
    </lineage>
</organism>
<dbReference type="Gene3D" id="3.40.50.300">
    <property type="entry name" value="P-loop containing nucleotide triphosphate hydrolases"/>
    <property type="match status" value="1"/>
</dbReference>
<keyword evidence="2" id="KW-0812">Transmembrane</keyword>
<name>A0ABS8DB14_9NEIS</name>
<keyword evidence="2" id="KW-1133">Transmembrane helix</keyword>